<dbReference type="RefSeq" id="WP_054358416.1">
    <property type="nucleotide sequence ID" value="NZ_LJYW01000001.1"/>
</dbReference>
<reference evidence="3 4" key="2">
    <citation type="submission" date="2015-10" db="EMBL/GenBank/DDBJ databases">
        <title>Draft Genome Sequence of Prosthecomicrobium hirschii ATCC 27832.</title>
        <authorList>
            <person name="Daniel J."/>
            <person name="Givan S.A."/>
            <person name="Brun Y.V."/>
            <person name="Brown P.J."/>
        </authorList>
    </citation>
    <scope>NUCLEOTIDE SEQUENCE [LARGE SCALE GENOMIC DNA]</scope>
    <source>
        <strain evidence="3 4">16</strain>
    </source>
</reference>
<dbReference type="InterPro" id="IPR001258">
    <property type="entry name" value="NHL_repeat"/>
</dbReference>
<dbReference type="EMBL" id="LJYW01000001">
    <property type="protein sequence ID" value="KPL52253.1"/>
    <property type="molecule type" value="Genomic_DNA"/>
</dbReference>
<evidence type="ECO:0000313" key="4">
    <source>
        <dbReference type="Proteomes" id="UP000048984"/>
    </source>
</evidence>
<comment type="caution">
    <text evidence="3">The sequence shown here is derived from an EMBL/GenBank/DDBJ whole genome shotgun (WGS) entry which is preliminary data.</text>
</comment>
<dbReference type="Proteomes" id="UP000048984">
    <property type="component" value="Unassembled WGS sequence"/>
</dbReference>
<dbReference type="Pfam" id="PF01436">
    <property type="entry name" value="NHL"/>
    <property type="match status" value="1"/>
</dbReference>
<evidence type="ECO:0000256" key="2">
    <source>
        <dbReference type="PROSITE-ProRule" id="PRU00504"/>
    </source>
</evidence>
<dbReference type="AlphaFoldDB" id="A0A0P6VLY2"/>
<dbReference type="Gene3D" id="2.120.10.30">
    <property type="entry name" value="TolB, C-terminal domain"/>
    <property type="match status" value="1"/>
</dbReference>
<organism evidence="3 4">
    <name type="scientific">Prosthecodimorpha hirschii</name>
    <dbReference type="NCBI Taxonomy" id="665126"/>
    <lineage>
        <taxon>Bacteria</taxon>
        <taxon>Pseudomonadati</taxon>
        <taxon>Pseudomonadota</taxon>
        <taxon>Alphaproteobacteria</taxon>
        <taxon>Hyphomicrobiales</taxon>
        <taxon>Ancalomicrobiaceae</taxon>
        <taxon>Prosthecodimorpha</taxon>
    </lineage>
</organism>
<protein>
    <recommendedName>
        <fullName evidence="5">Strictosidine synthase conserved region domain-containing protein</fullName>
    </recommendedName>
</protein>
<keyword evidence="1" id="KW-0677">Repeat</keyword>
<evidence type="ECO:0000256" key="1">
    <source>
        <dbReference type="ARBA" id="ARBA00022737"/>
    </source>
</evidence>
<dbReference type="PANTHER" id="PTHR10426:SF88">
    <property type="entry name" value="ADIPOCYTE PLASMA MEMBRANE-ASSOCIATED PROTEIN HEMOMUCIN-RELATED"/>
    <property type="match status" value="1"/>
</dbReference>
<gene>
    <name evidence="3" type="ORF">ABB55_08420</name>
</gene>
<dbReference type="GO" id="GO:0016787">
    <property type="term" value="F:hydrolase activity"/>
    <property type="evidence" value="ECO:0007669"/>
    <property type="project" value="TreeGrafter"/>
</dbReference>
<evidence type="ECO:0008006" key="5">
    <source>
        <dbReference type="Google" id="ProtNLM"/>
    </source>
</evidence>
<proteinExistence type="predicted"/>
<evidence type="ECO:0000313" key="3">
    <source>
        <dbReference type="EMBL" id="KPL52253.1"/>
    </source>
</evidence>
<dbReference type="STRING" id="665126.ABB55_08420"/>
<sequence>MIGPLKRLWDGFRGSGDAAVTVPPMDGALRPNQLLETARLVAAVPSPDDLASDGRSLFVSSGPRILRLVDGVGTVTAEFGAEITALAASPRGRMAAAVASDHLVVTEPDGASTTIARLGDGPTRCITALTFAGEGALLIAQGSSQRAAAGWKRDLMERRSDGAVWRLDLATRQAERLAGGLGWPLGLALDAAGGILVAESWRHRIVALAPGRAPRPVLADLPGYPARLHPDPAGGFWLALFAPRNQLIEFVQREPAFLARMFAEVDEAFWAAPSLRPSATFLEPLQGGAQKHLGMLKPWAPTRSYGLIVRLDDALRPVASYHSRADGMRHGVFTCLPFGGRILAAAKGGDAVVEIDPAADPANGPAAATGAQP</sequence>
<dbReference type="PROSITE" id="PS51125">
    <property type="entry name" value="NHL"/>
    <property type="match status" value="1"/>
</dbReference>
<name>A0A0P6VLY2_9HYPH</name>
<dbReference type="InterPro" id="IPR011042">
    <property type="entry name" value="6-blade_b-propeller_TolB-like"/>
</dbReference>
<feature type="repeat" description="NHL" evidence="2">
    <location>
        <begin position="170"/>
        <end position="211"/>
    </location>
</feature>
<dbReference type="PANTHER" id="PTHR10426">
    <property type="entry name" value="STRICTOSIDINE SYNTHASE-RELATED"/>
    <property type="match status" value="1"/>
</dbReference>
<dbReference type="SUPFAM" id="SSF63829">
    <property type="entry name" value="Calcium-dependent phosphotriesterase"/>
    <property type="match status" value="1"/>
</dbReference>
<keyword evidence="4" id="KW-1185">Reference proteome</keyword>
<reference evidence="3 4" key="1">
    <citation type="submission" date="2015-09" db="EMBL/GenBank/DDBJ databases">
        <authorList>
            <person name="Jackson K.R."/>
            <person name="Lunt B.L."/>
            <person name="Fisher J.N.B."/>
            <person name="Gardner A.V."/>
            <person name="Bailey M.E."/>
            <person name="Deus L.M."/>
            <person name="Earl A.S."/>
            <person name="Gibby P.D."/>
            <person name="Hartmann K.A."/>
            <person name="Liu J.E."/>
            <person name="Manci A.M."/>
            <person name="Nielsen D.A."/>
            <person name="Solomon M.B."/>
            <person name="Breakwell D.P."/>
            <person name="Burnett S.H."/>
            <person name="Grose J.H."/>
        </authorList>
    </citation>
    <scope>NUCLEOTIDE SEQUENCE [LARGE SCALE GENOMIC DNA]</scope>
    <source>
        <strain evidence="3 4">16</strain>
    </source>
</reference>
<accession>A0A0P6VLY2</accession>